<evidence type="ECO:0000256" key="1">
    <source>
        <dbReference type="SAM" id="MobiDB-lite"/>
    </source>
</evidence>
<feature type="compositionally biased region" description="Gly residues" evidence="1">
    <location>
        <begin position="35"/>
        <end position="45"/>
    </location>
</feature>
<dbReference type="InterPro" id="IPR005183">
    <property type="entry name" value="DUF305_CopM-like"/>
</dbReference>
<feature type="domain" description="DUF305" evidence="3">
    <location>
        <begin position="64"/>
        <end position="207"/>
    </location>
</feature>
<dbReference type="PANTHER" id="PTHR36933">
    <property type="entry name" value="SLL0788 PROTEIN"/>
    <property type="match status" value="1"/>
</dbReference>
<evidence type="ECO:0000313" key="5">
    <source>
        <dbReference type="Proteomes" id="UP000431080"/>
    </source>
</evidence>
<dbReference type="Pfam" id="PF03713">
    <property type="entry name" value="DUF305"/>
    <property type="match status" value="1"/>
</dbReference>
<keyword evidence="5" id="KW-1185">Reference proteome</keyword>
<proteinExistence type="predicted"/>
<name>A0A6I2F6G4_9MICO</name>
<keyword evidence="2" id="KW-0732">Signal</keyword>
<comment type="caution">
    <text evidence="4">The sequence shown here is derived from an EMBL/GenBank/DDBJ whole genome shotgun (WGS) entry which is preliminary data.</text>
</comment>
<dbReference type="EMBL" id="WJIF01000002">
    <property type="protein sequence ID" value="MRG59347.1"/>
    <property type="molecule type" value="Genomic_DNA"/>
</dbReference>
<gene>
    <name evidence="4" type="ORF">GE115_05600</name>
</gene>
<feature type="signal peptide" evidence="2">
    <location>
        <begin position="1"/>
        <end position="30"/>
    </location>
</feature>
<feature type="region of interest" description="Disordered" evidence="1">
    <location>
        <begin position="34"/>
        <end position="59"/>
    </location>
</feature>
<evidence type="ECO:0000256" key="2">
    <source>
        <dbReference type="SAM" id="SignalP"/>
    </source>
</evidence>
<dbReference type="AlphaFoldDB" id="A0A6I2F6G4"/>
<dbReference type="Proteomes" id="UP000431080">
    <property type="component" value="Unassembled WGS sequence"/>
</dbReference>
<dbReference type="PROSITE" id="PS51257">
    <property type="entry name" value="PROKAR_LIPOPROTEIN"/>
    <property type="match status" value="1"/>
</dbReference>
<evidence type="ECO:0000313" key="4">
    <source>
        <dbReference type="EMBL" id="MRG59347.1"/>
    </source>
</evidence>
<feature type="compositionally biased region" description="Low complexity" evidence="1">
    <location>
        <begin position="46"/>
        <end position="59"/>
    </location>
</feature>
<evidence type="ECO:0000259" key="3">
    <source>
        <dbReference type="Pfam" id="PF03713"/>
    </source>
</evidence>
<accession>A0A6I2F6G4</accession>
<sequence length="209" mass="21531">MTGRRRARHLPLAGVLGIAGLLALAGCATAAGDATGSGDGHGAHGGASEPADASDASVEASDADVMFAQMMIPHHEQALEMSAIVLAKPGLDAEVANLAGQIEAAQGPEIAQLEGWLEEWGAPREMPEGHGHEMDGMLSAEDLAALEAADSAAASTRFLEQMIAHHEGAVAMAEEQLESGTHQGALELARSIVDSQTDEIERMRGLLEG</sequence>
<reference evidence="4 5" key="1">
    <citation type="submission" date="2019-10" db="EMBL/GenBank/DDBJ databases">
        <authorList>
            <person name="Nie G."/>
            <person name="Ming H."/>
            <person name="Yi B."/>
        </authorList>
    </citation>
    <scope>NUCLEOTIDE SEQUENCE [LARGE SCALE GENOMIC DNA]</scope>
    <source>
        <strain evidence="4 5">CFH 90414</strain>
    </source>
</reference>
<dbReference type="RefSeq" id="WP_153683764.1">
    <property type="nucleotide sequence ID" value="NZ_WJIF01000002.1"/>
</dbReference>
<dbReference type="Gene3D" id="1.20.1260.10">
    <property type="match status" value="1"/>
</dbReference>
<organism evidence="4 5">
    <name type="scientific">Agromyces agglutinans</name>
    <dbReference type="NCBI Taxonomy" id="2662258"/>
    <lineage>
        <taxon>Bacteria</taxon>
        <taxon>Bacillati</taxon>
        <taxon>Actinomycetota</taxon>
        <taxon>Actinomycetes</taxon>
        <taxon>Micrococcales</taxon>
        <taxon>Microbacteriaceae</taxon>
        <taxon>Agromyces</taxon>
    </lineage>
</organism>
<feature type="chain" id="PRO_5026230561" evidence="2">
    <location>
        <begin position="31"/>
        <end position="209"/>
    </location>
</feature>
<dbReference type="InterPro" id="IPR012347">
    <property type="entry name" value="Ferritin-like"/>
</dbReference>
<dbReference type="PANTHER" id="PTHR36933:SF1">
    <property type="entry name" value="SLL0788 PROTEIN"/>
    <property type="match status" value="1"/>
</dbReference>
<protein>
    <submittedName>
        <fullName evidence="4">DUF305 domain-containing protein</fullName>
    </submittedName>
</protein>